<dbReference type="GO" id="GO:0008757">
    <property type="term" value="F:S-adenosylmethionine-dependent methyltransferase activity"/>
    <property type="evidence" value="ECO:0007669"/>
    <property type="project" value="InterPro"/>
</dbReference>
<proteinExistence type="predicted"/>
<dbReference type="OrthoDB" id="3896938at2"/>
<sequence>MRQFENKLRQLGQPDYVRLNGSTYQMNLYGKYDNFRESCLSAEGLSSRLRFSLQIIDNYLRSVTEVYLTEHDTRYHRFLAANYDFNITSSLFNSDHPLHQDMTGLTFADESFDLCISFEDLEHIPDYKKAIQELYRVTRKKGAALLSTPFWVDKQKTVTRARISDDGTVNHLLEPEYHGDPLRQEGILSFYDFGWDLLEDFKRAGFSETSLVLGYDTTKLILEQQLFILAIR</sequence>
<keyword evidence="3" id="KW-1185">Reference proteome</keyword>
<dbReference type="EMBL" id="PYLS01000005">
    <property type="protein sequence ID" value="PST82696.1"/>
    <property type="molecule type" value="Genomic_DNA"/>
</dbReference>
<gene>
    <name evidence="2" type="ORF">C7T94_08545</name>
</gene>
<accession>A0A2T3HJS0</accession>
<dbReference type="InterPro" id="IPR013216">
    <property type="entry name" value="Methyltransf_11"/>
</dbReference>
<evidence type="ECO:0000313" key="2">
    <source>
        <dbReference type="EMBL" id="PST82696.1"/>
    </source>
</evidence>
<reference evidence="2 3" key="1">
    <citation type="submission" date="2018-03" db="EMBL/GenBank/DDBJ databases">
        <authorList>
            <person name="Keele B.F."/>
        </authorList>
    </citation>
    <scope>NUCLEOTIDE SEQUENCE [LARGE SCALE GENOMIC DNA]</scope>
    <source>
        <strain evidence="2 3">YL28-9</strain>
    </source>
</reference>
<name>A0A2T3HJS0_9SPHI</name>
<evidence type="ECO:0000313" key="3">
    <source>
        <dbReference type="Proteomes" id="UP000240912"/>
    </source>
</evidence>
<dbReference type="Pfam" id="PF08241">
    <property type="entry name" value="Methyltransf_11"/>
    <property type="match status" value="1"/>
</dbReference>
<dbReference type="Proteomes" id="UP000240912">
    <property type="component" value="Unassembled WGS sequence"/>
</dbReference>
<dbReference type="AlphaFoldDB" id="A0A2T3HJS0"/>
<organism evidence="2 3">
    <name type="scientific">Pedobacter yulinensis</name>
    <dbReference type="NCBI Taxonomy" id="2126353"/>
    <lineage>
        <taxon>Bacteria</taxon>
        <taxon>Pseudomonadati</taxon>
        <taxon>Bacteroidota</taxon>
        <taxon>Sphingobacteriia</taxon>
        <taxon>Sphingobacteriales</taxon>
        <taxon>Sphingobacteriaceae</taxon>
        <taxon>Pedobacter</taxon>
    </lineage>
</organism>
<evidence type="ECO:0000259" key="1">
    <source>
        <dbReference type="Pfam" id="PF08241"/>
    </source>
</evidence>
<dbReference type="InterPro" id="IPR029063">
    <property type="entry name" value="SAM-dependent_MTases_sf"/>
</dbReference>
<protein>
    <recommendedName>
        <fullName evidence="1">Methyltransferase type 11 domain-containing protein</fullName>
    </recommendedName>
</protein>
<dbReference type="Gene3D" id="3.40.50.150">
    <property type="entry name" value="Vaccinia Virus protein VP39"/>
    <property type="match status" value="1"/>
</dbReference>
<feature type="domain" description="Methyltransferase type 11" evidence="1">
    <location>
        <begin position="98"/>
        <end position="145"/>
    </location>
</feature>
<dbReference type="SUPFAM" id="SSF53335">
    <property type="entry name" value="S-adenosyl-L-methionine-dependent methyltransferases"/>
    <property type="match status" value="1"/>
</dbReference>
<comment type="caution">
    <text evidence="2">The sequence shown here is derived from an EMBL/GenBank/DDBJ whole genome shotgun (WGS) entry which is preliminary data.</text>
</comment>